<organism evidence="1 2">
    <name type="scientific">Apodospora peruviana</name>
    <dbReference type="NCBI Taxonomy" id="516989"/>
    <lineage>
        <taxon>Eukaryota</taxon>
        <taxon>Fungi</taxon>
        <taxon>Dikarya</taxon>
        <taxon>Ascomycota</taxon>
        <taxon>Pezizomycotina</taxon>
        <taxon>Sordariomycetes</taxon>
        <taxon>Sordariomycetidae</taxon>
        <taxon>Sordariales</taxon>
        <taxon>Lasiosphaeriaceae</taxon>
        <taxon>Apodospora</taxon>
    </lineage>
</organism>
<evidence type="ECO:0000313" key="2">
    <source>
        <dbReference type="Proteomes" id="UP001283341"/>
    </source>
</evidence>
<dbReference type="EMBL" id="JAUEDM010000007">
    <property type="protein sequence ID" value="KAK3314048.1"/>
    <property type="molecule type" value="Genomic_DNA"/>
</dbReference>
<reference evidence="1" key="1">
    <citation type="journal article" date="2023" name="Mol. Phylogenet. Evol.">
        <title>Genome-scale phylogeny and comparative genomics of the fungal order Sordariales.</title>
        <authorList>
            <person name="Hensen N."/>
            <person name="Bonometti L."/>
            <person name="Westerberg I."/>
            <person name="Brannstrom I.O."/>
            <person name="Guillou S."/>
            <person name="Cros-Aarteil S."/>
            <person name="Calhoun S."/>
            <person name="Haridas S."/>
            <person name="Kuo A."/>
            <person name="Mondo S."/>
            <person name="Pangilinan J."/>
            <person name="Riley R."/>
            <person name="LaButti K."/>
            <person name="Andreopoulos B."/>
            <person name="Lipzen A."/>
            <person name="Chen C."/>
            <person name="Yan M."/>
            <person name="Daum C."/>
            <person name="Ng V."/>
            <person name="Clum A."/>
            <person name="Steindorff A."/>
            <person name="Ohm R.A."/>
            <person name="Martin F."/>
            <person name="Silar P."/>
            <person name="Natvig D.O."/>
            <person name="Lalanne C."/>
            <person name="Gautier V."/>
            <person name="Ament-Velasquez S.L."/>
            <person name="Kruys A."/>
            <person name="Hutchinson M.I."/>
            <person name="Powell A.J."/>
            <person name="Barry K."/>
            <person name="Miller A.N."/>
            <person name="Grigoriev I.V."/>
            <person name="Debuchy R."/>
            <person name="Gladieux P."/>
            <person name="Hiltunen Thoren M."/>
            <person name="Johannesson H."/>
        </authorList>
    </citation>
    <scope>NUCLEOTIDE SEQUENCE</scope>
    <source>
        <strain evidence="1">CBS 118394</strain>
    </source>
</reference>
<sequence length="498" mass="55360">MPPREPHRRRVRANTGQLILYIMEDHMPMLEAVQDPMAGKNFLLYSLWQNPIYLYNPPLPGRHGASISNHIPHWLGPIFQLASLASGQSTPTATVTLKSPPSSDVPLLPLPAGCTKASLTEPYLDIKSFRQEAPHTTENVPCLIEFDVYNPMIKATSHCSAEYSLPNSHLPATECVPVNDHTGKQAIITTFAFDNSGSGRLDLNQTGTCDDSRRERLYIAQTWYCDGADDAQPAVQFNARGEVDLPPLQCLPRVSPEPDSDRGGSDWDHIPGLATLVGGQKCTVNRTTNDDDQFLVNGIVASRYELERPDGLQLPKPVRRSCTMTSLGLVPNEPPYLNWSSEGFSLSYHEQPDGCSGPGNWSNDGFNIWLSGLEGRLVFNHWGGTTETADLDSDFLFTSPVNLYEDMTELGHNVTGFAWYNLDTNSLTFNISWVCNERNRDTSIVFLGRGGRKMETLSCRKNGYNDPTLTYCERHFVWDDGVPTPPSPLLKVTWQTEG</sequence>
<name>A0AAE0HW72_9PEZI</name>
<dbReference type="Proteomes" id="UP001283341">
    <property type="component" value="Unassembled WGS sequence"/>
</dbReference>
<proteinExistence type="predicted"/>
<keyword evidence="2" id="KW-1185">Reference proteome</keyword>
<dbReference type="AlphaFoldDB" id="A0AAE0HW72"/>
<reference evidence="1" key="2">
    <citation type="submission" date="2023-06" db="EMBL/GenBank/DDBJ databases">
        <authorList>
            <consortium name="Lawrence Berkeley National Laboratory"/>
            <person name="Haridas S."/>
            <person name="Hensen N."/>
            <person name="Bonometti L."/>
            <person name="Westerberg I."/>
            <person name="Brannstrom I.O."/>
            <person name="Guillou S."/>
            <person name="Cros-Aarteil S."/>
            <person name="Calhoun S."/>
            <person name="Kuo A."/>
            <person name="Mondo S."/>
            <person name="Pangilinan J."/>
            <person name="Riley R."/>
            <person name="Labutti K."/>
            <person name="Andreopoulos B."/>
            <person name="Lipzen A."/>
            <person name="Chen C."/>
            <person name="Yanf M."/>
            <person name="Daum C."/>
            <person name="Ng V."/>
            <person name="Clum A."/>
            <person name="Steindorff A."/>
            <person name="Ohm R."/>
            <person name="Martin F."/>
            <person name="Silar P."/>
            <person name="Natvig D."/>
            <person name="Lalanne C."/>
            <person name="Gautier V."/>
            <person name="Ament-Velasquez S.L."/>
            <person name="Kruys A."/>
            <person name="Hutchinson M.I."/>
            <person name="Powell A.J."/>
            <person name="Barry K."/>
            <person name="Miller A.N."/>
            <person name="Grigoriev I.V."/>
            <person name="Debuchy R."/>
            <person name="Gladieux P."/>
            <person name="Thoren M.H."/>
            <person name="Johannesson H."/>
        </authorList>
    </citation>
    <scope>NUCLEOTIDE SEQUENCE</scope>
    <source>
        <strain evidence="1">CBS 118394</strain>
    </source>
</reference>
<gene>
    <name evidence="1" type="ORF">B0H66DRAFT_630376</name>
</gene>
<comment type="caution">
    <text evidence="1">The sequence shown here is derived from an EMBL/GenBank/DDBJ whole genome shotgun (WGS) entry which is preliminary data.</text>
</comment>
<accession>A0AAE0HW72</accession>
<protein>
    <submittedName>
        <fullName evidence="1">Uncharacterized protein</fullName>
    </submittedName>
</protein>
<evidence type="ECO:0000313" key="1">
    <source>
        <dbReference type="EMBL" id="KAK3314048.1"/>
    </source>
</evidence>